<protein>
    <submittedName>
        <fullName evidence="1">Fatty-acid amide hydrolase 2</fullName>
        <ecNumber evidence="1">3.5.1.99</ecNumber>
    </submittedName>
</protein>
<comment type="caution">
    <text evidence="1">The sequence shown here is derived from an EMBL/GenBank/DDBJ whole genome shotgun (WGS) entry which is preliminary data.</text>
</comment>
<sequence length="256" mass="28113">MIGRDIGDPKSVDLTKLRVVAMPDGFGWQLTMSTVDPEVRQAVVNVANYLGQQVVGKQNVVFAKAPAQIALAGKSFGPMIFTGEPLPSETLGGEGLPPFNYKKEIIPFLFGRSKYTLNSILLSLLVSSFSGRTRDDVLPFWDQLRDEFHELLGDNGVLIFPPYPLTAQPHGMSYFNHPSGSYTSVFNALGFPATQVPVGLSKEGLPLGVQVITRKHEDLKTIAVALQLERGFGGWVPPRRFGVPLTEKETEDLYTH</sequence>
<dbReference type="Proteomes" id="UP001150603">
    <property type="component" value="Unassembled WGS sequence"/>
</dbReference>
<reference evidence="1" key="1">
    <citation type="submission" date="2022-07" db="EMBL/GenBank/DDBJ databases">
        <title>Phylogenomic reconstructions and comparative analyses of Kickxellomycotina fungi.</title>
        <authorList>
            <person name="Reynolds N.K."/>
            <person name="Stajich J.E."/>
            <person name="Barry K."/>
            <person name="Grigoriev I.V."/>
            <person name="Crous P."/>
            <person name="Smith M.E."/>
        </authorList>
    </citation>
    <scope>NUCLEOTIDE SEQUENCE</scope>
    <source>
        <strain evidence="1">NRRL 5244</strain>
    </source>
</reference>
<gene>
    <name evidence="1" type="primary">FAAH2_2</name>
    <name evidence="1" type="ORF">FBU59_005398</name>
</gene>
<keyword evidence="1" id="KW-0378">Hydrolase</keyword>
<evidence type="ECO:0000313" key="1">
    <source>
        <dbReference type="EMBL" id="KAJ1935395.1"/>
    </source>
</evidence>
<organism evidence="1 2">
    <name type="scientific">Linderina macrospora</name>
    <dbReference type="NCBI Taxonomy" id="4868"/>
    <lineage>
        <taxon>Eukaryota</taxon>
        <taxon>Fungi</taxon>
        <taxon>Fungi incertae sedis</taxon>
        <taxon>Zoopagomycota</taxon>
        <taxon>Kickxellomycotina</taxon>
        <taxon>Kickxellomycetes</taxon>
        <taxon>Kickxellales</taxon>
        <taxon>Kickxellaceae</taxon>
        <taxon>Linderina</taxon>
    </lineage>
</organism>
<accession>A0ACC1J2P3</accession>
<dbReference type="EC" id="3.5.1.99" evidence="1"/>
<keyword evidence="2" id="KW-1185">Reference proteome</keyword>
<dbReference type="EMBL" id="JANBPW010004268">
    <property type="protein sequence ID" value="KAJ1935395.1"/>
    <property type="molecule type" value="Genomic_DNA"/>
</dbReference>
<evidence type="ECO:0000313" key="2">
    <source>
        <dbReference type="Proteomes" id="UP001150603"/>
    </source>
</evidence>
<proteinExistence type="predicted"/>
<name>A0ACC1J2P3_9FUNG</name>